<dbReference type="GO" id="GO:0014808">
    <property type="term" value="P:release of sequestered calcium ion into cytosol by sarcoplasmic reticulum"/>
    <property type="evidence" value="ECO:0007669"/>
    <property type="project" value="TreeGrafter"/>
</dbReference>
<feature type="domain" description="Ryanodine receptor Ryr" evidence="1">
    <location>
        <begin position="2"/>
        <end position="77"/>
    </location>
</feature>
<evidence type="ECO:0000313" key="2">
    <source>
        <dbReference type="EMBL" id="GAU99005.1"/>
    </source>
</evidence>
<dbReference type="GO" id="GO:0005790">
    <property type="term" value="C:smooth endoplasmic reticulum"/>
    <property type="evidence" value="ECO:0007669"/>
    <property type="project" value="TreeGrafter"/>
</dbReference>
<dbReference type="EMBL" id="BDGG01000005">
    <property type="protein sequence ID" value="GAU99005.1"/>
    <property type="molecule type" value="Genomic_DNA"/>
</dbReference>
<dbReference type="Proteomes" id="UP000186922">
    <property type="component" value="Unassembled WGS sequence"/>
</dbReference>
<dbReference type="GO" id="GO:0005219">
    <property type="term" value="F:ryanodine-sensitive calcium-release channel activity"/>
    <property type="evidence" value="ECO:0007669"/>
    <property type="project" value="InterPro"/>
</dbReference>
<dbReference type="PANTHER" id="PTHR46399">
    <property type="entry name" value="B30.2/SPRY DOMAIN-CONTAINING PROTEIN"/>
    <property type="match status" value="1"/>
</dbReference>
<reference evidence="2 3" key="1">
    <citation type="journal article" date="2016" name="Nat. Commun.">
        <title>Extremotolerant tardigrade genome and improved radiotolerance of human cultured cells by tardigrade-unique protein.</title>
        <authorList>
            <person name="Hashimoto T."/>
            <person name="Horikawa D.D."/>
            <person name="Saito Y."/>
            <person name="Kuwahara H."/>
            <person name="Kozuka-Hata H."/>
            <person name="Shin-I T."/>
            <person name="Minakuchi Y."/>
            <person name="Ohishi K."/>
            <person name="Motoyama A."/>
            <person name="Aizu T."/>
            <person name="Enomoto A."/>
            <person name="Kondo K."/>
            <person name="Tanaka S."/>
            <person name="Hara Y."/>
            <person name="Koshikawa S."/>
            <person name="Sagara H."/>
            <person name="Miura T."/>
            <person name="Yokobori S."/>
            <person name="Miyagawa K."/>
            <person name="Suzuki Y."/>
            <person name="Kubo T."/>
            <person name="Oyama M."/>
            <person name="Kohara Y."/>
            <person name="Fujiyama A."/>
            <person name="Arakawa K."/>
            <person name="Katayama T."/>
            <person name="Toyoda A."/>
            <person name="Kunieda T."/>
        </authorList>
    </citation>
    <scope>NUCLEOTIDE SEQUENCE [LARGE SCALE GENOMIC DNA]</scope>
    <source>
        <strain evidence="2 3">YOKOZUNA-1</strain>
    </source>
</reference>
<gene>
    <name evidence="2" type="primary">RvY_10067-1</name>
    <name evidence="2" type="synonym">RvY_10067.1</name>
    <name evidence="2" type="ORF">RvY_10067</name>
</gene>
<dbReference type="OrthoDB" id="258495at2759"/>
<dbReference type="GO" id="GO:0042383">
    <property type="term" value="C:sarcolemma"/>
    <property type="evidence" value="ECO:0007669"/>
    <property type="project" value="TreeGrafter"/>
</dbReference>
<dbReference type="Pfam" id="PF02026">
    <property type="entry name" value="RyR"/>
    <property type="match status" value="2"/>
</dbReference>
<dbReference type="GO" id="GO:0030018">
    <property type="term" value="C:Z disc"/>
    <property type="evidence" value="ECO:0007669"/>
    <property type="project" value="TreeGrafter"/>
</dbReference>
<dbReference type="InterPro" id="IPR003032">
    <property type="entry name" value="Ryanodine_rcpt"/>
</dbReference>
<dbReference type="GO" id="GO:0033017">
    <property type="term" value="C:sarcoplasmic reticulum membrane"/>
    <property type="evidence" value="ECO:0007669"/>
    <property type="project" value="TreeGrafter"/>
</dbReference>
<organism evidence="2 3">
    <name type="scientific">Ramazzottius varieornatus</name>
    <name type="common">Water bear</name>
    <name type="synonym">Tardigrade</name>
    <dbReference type="NCBI Taxonomy" id="947166"/>
    <lineage>
        <taxon>Eukaryota</taxon>
        <taxon>Metazoa</taxon>
        <taxon>Ecdysozoa</taxon>
        <taxon>Tardigrada</taxon>
        <taxon>Eutardigrada</taxon>
        <taxon>Parachela</taxon>
        <taxon>Hypsibioidea</taxon>
        <taxon>Ramazzottiidae</taxon>
        <taxon>Ramazzottius</taxon>
    </lineage>
</organism>
<accession>A0A1D1VDY9</accession>
<dbReference type="STRING" id="947166.A0A1D1VDY9"/>
<evidence type="ECO:0000259" key="1">
    <source>
        <dbReference type="Pfam" id="PF02026"/>
    </source>
</evidence>
<sequence length="219" mass="24614">MSLSSGVMDVVDMLSENLHEVWSVNKIDAGWRYGANRDDVAKTTPCLTYYADLTDVDRSYDMTLTVETLKTLKALGHEPHPIDGLRRKLPLLEVSESYRQSTGYKPAPFDLSAVKVDHEVDKLIEVLAANLHDIWAKNRIKEGWKFGQSEDNQCKKSPNLVPYDKVDWTLKKANRDSVQTIIKCLIAYGCNLRATNTPSEASIHHLAPRSVSKTGSQLQ</sequence>
<dbReference type="AlphaFoldDB" id="A0A1D1VDY9"/>
<comment type="caution">
    <text evidence="2">The sequence shown here is derived from an EMBL/GenBank/DDBJ whole genome shotgun (WGS) entry which is preliminary data.</text>
</comment>
<dbReference type="PANTHER" id="PTHR46399:SF8">
    <property type="entry name" value="B30.2_SPRY DOMAIN-CONTAINING PROTEIN"/>
    <property type="match status" value="1"/>
</dbReference>
<dbReference type="PRINTS" id="PR00795">
    <property type="entry name" value="RYANODINER"/>
</dbReference>
<dbReference type="GO" id="GO:0006941">
    <property type="term" value="P:striated muscle contraction"/>
    <property type="evidence" value="ECO:0007669"/>
    <property type="project" value="TreeGrafter"/>
</dbReference>
<protein>
    <recommendedName>
        <fullName evidence="1">Ryanodine receptor Ryr domain-containing protein</fullName>
    </recommendedName>
</protein>
<feature type="domain" description="Ryanodine receptor Ryr" evidence="1">
    <location>
        <begin position="104"/>
        <end position="192"/>
    </location>
</feature>
<dbReference type="GO" id="GO:0034704">
    <property type="term" value="C:calcium channel complex"/>
    <property type="evidence" value="ECO:0007669"/>
    <property type="project" value="TreeGrafter"/>
</dbReference>
<dbReference type="Gene3D" id="6.20.350.10">
    <property type="match status" value="2"/>
</dbReference>
<dbReference type="InterPro" id="IPR015925">
    <property type="entry name" value="Ryanodine_IP3_receptor"/>
</dbReference>
<keyword evidence="3" id="KW-1185">Reference proteome</keyword>
<proteinExistence type="predicted"/>
<evidence type="ECO:0000313" key="3">
    <source>
        <dbReference type="Proteomes" id="UP000186922"/>
    </source>
</evidence>
<dbReference type="InterPro" id="IPR013333">
    <property type="entry name" value="Ryan_recept"/>
</dbReference>
<name>A0A1D1VDY9_RAMVA</name>